<gene>
    <name evidence="2" type="ORF">H9635_03785</name>
</gene>
<reference evidence="2 3" key="1">
    <citation type="submission" date="2020-08" db="EMBL/GenBank/DDBJ databases">
        <title>A Genomic Blueprint of the Chicken Gut Microbiome.</title>
        <authorList>
            <person name="Gilroy R."/>
            <person name="Ravi A."/>
            <person name="Getino M."/>
            <person name="Pursley I."/>
            <person name="Horton D.L."/>
            <person name="Alikhan N.-F."/>
            <person name="Baker D."/>
            <person name="Gharbi K."/>
            <person name="Hall N."/>
            <person name="Watson M."/>
            <person name="Adriaenssens E.M."/>
            <person name="Foster-Nyarko E."/>
            <person name="Jarju S."/>
            <person name="Secka A."/>
            <person name="Antonio M."/>
            <person name="Oren A."/>
            <person name="Chaudhuri R."/>
            <person name="La Ragione R.M."/>
            <person name="Hildebrand F."/>
            <person name="Pallen M.J."/>
        </authorList>
    </citation>
    <scope>NUCLEOTIDE SEQUENCE [LARGE SCALE GENOMIC DNA]</scope>
    <source>
        <strain evidence="2 3">A46</strain>
    </source>
</reference>
<dbReference type="Proteomes" id="UP000619101">
    <property type="component" value="Unassembled WGS sequence"/>
</dbReference>
<sequence length="45" mass="5201">MLKFIDDMAGAIFDIFKYICYFFAGAIIVGAPLYLIAKLFEWVFD</sequence>
<keyword evidence="1" id="KW-0472">Membrane</keyword>
<dbReference type="EMBL" id="JACSPZ010000002">
    <property type="protein sequence ID" value="MBD8035849.1"/>
    <property type="molecule type" value="Genomic_DNA"/>
</dbReference>
<name>A0ABR8XV81_9BACL</name>
<evidence type="ECO:0000313" key="2">
    <source>
        <dbReference type="EMBL" id="MBD8035849.1"/>
    </source>
</evidence>
<accession>A0ABR8XV81</accession>
<feature type="transmembrane region" description="Helical" evidence="1">
    <location>
        <begin position="15"/>
        <end position="37"/>
    </location>
</feature>
<evidence type="ECO:0000313" key="3">
    <source>
        <dbReference type="Proteomes" id="UP000619101"/>
    </source>
</evidence>
<keyword evidence="1" id="KW-1133">Transmembrane helix</keyword>
<evidence type="ECO:0000256" key="1">
    <source>
        <dbReference type="SAM" id="Phobius"/>
    </source>
</evidence>
<protein>
    <submittedName>
        <fullName evidence="2">Uncharacterized protein</fullName>
    </submittedName>
</protein>
<dbReference type="RefSeq" id="WP_191698824.1">
    <property type="nucleotide sequence ID" value="NZ_JACSPZ010000002.1"/>
</dbReference>
<comment type="caution">
    <text evidence="2">The sequence shown here is derived from an EMBL/GenBank/DDBJ whole genome shotgun (WGS) entry which is preliminary data.</text>
</comment>
<keyword evidence="3" id="KW-1185">Reference proteome</keyword>
<proteinExistence type="predicted"/>
<organism evidence="2 3">
    <name type="scientific">Solibacillus faecavium</name>
    <dbReference type="NCBI Taxonomy" id="2762221"/>
    <lineage>
        <taxon>Bacteria</taxon>
        <taxon>Bacillati</taxon>
        <taxon>Bacillota</taxon>
        <taxon>Bacilli</taxon>
        <taxon>Bacillales</taxon>
        <taxon>Caryophanaceae</taxon>
        <taxon>Solibacillus</taxon>
    </lineage>
</organism>
<keyword evidence="1" id="KW-0812">Transmembrane</keyword>